<dbReference type="OrthoDB" id="3132725at2759"/>
<gene>
    <name evidence="1" type="ORF">PYCCODRAFT_1354697</name>
</gene>
<feature type="non-terminal residue" evidence="1">
    <location>
        <position position="196"/>
    </location>
</feature>
<dbReference type="Proteomes" id="UP000193067">
    <property type="component" value="Unassembled WGS sequence"/>
</dbReference>
<proteinExistence type="predicted"/>
<name>A0A1Y2I592_TRAC3</name>
<sequence>VRPLNLGLRDMGLKIRTRLLLTGPDIPSVMADPEGEDSIGPHTDLDALIDRIWAQFGFDLIQVSPNLRSRADGAYTTLSHDEQLLATIDIFMRPVLPFCAVWWRVRDKNYWDVIQFDRFFPPHGKELQRMQNFPSCRYFQLWLRLRAQMPSADFARVREKILPLFRKLYWLPHTDTQRLWDTRVPQQSIHSWTFLP</sequence>
<feature type="non-terminal residue" evidence="1">
    <location>
        <position position="1"/>
    </location>
</feature>
<dbReference type="EMBL" id="KZ084192">
    <property type="protein sequence ID" value="OSC96304.1"/>
    <property type="molecule type" value="Genomic_DNA"/>
</dbReference>
<reference evidence="1 2" key="1">
    <citation type="journal article" date="2015" name="Biotechnol. Biofuels">
        <title>Enhanced degradation of softwood versus hardwood by the white-rot fungus Pycnoporus coccineus.</title>
        <authorList>
            <person name="Couturier M."/>
            <person name="Navarro D."/>
            <person name="Chevret D."/>
            <person name="Henrissat B."/>
            <person name="Piumi F."/>
            <person name="Ruiz-Duenas F.J."/>
            <person name="Martinez A.T."/>
            <person name="Grigoriev I.V."/>
            <person name="Riley R."/>
            <person name="Lipzen A."/>
            <person name="Berrin J.G."/>
            <person name="Master E.R."/>
            <person name="Rosso M.N."/>
        </authorList>
    </citation>
    <scope>NUCLEOTIDE SEQUENCE [LARGE SCALE GENOMIC DNA]</scope>
    <source>
        <strain evidence="1 2">BRFM310</strain>
    </source>
</reference>
<dbReference type="STRING" id="1353009.A0A1Y2I592"/>
<accession>A0A1Y2I592</accession>
<protein>
    <submittedName>
        <fullName evidence="1">Uncharacterized protein</fullName>
    </submittedName>
</protein>
<organism evidence="1 2">
    <name type="scientific">Trametes coccinea (strain BRFM310)</name>
    <name type="common">Pycnoporus coccineus</name>
    <dbReference type="NCBI Taxonomy" id="1353009"/>
    <lineage>
        <taxon>Eukaryota</taxon>
        <taxon>Fungi</taxon>
        <taxon>Dikarya</taxon>
        <taxon>Basidiomycota</taxon>
        <taxon>Agaricomycotina</taxon>
        <taxon>Agaricomycetes</taxon>
        <taxon>Polyporales</taxon>
        <taxon>Polyporaceae</taxon>
        <taxon>Trametes</taxon>
    </lineage>
</organism>
<evidence type="ECO:0000313" key="2">
    <source>
        <dbReference type="Proteomes" id="UP000193067"/>
    </source>
</evidence>
<keyword evidence="2" id="KW-1185">Reference proteome</keyword>
<dbReference type="AlphaFoldDB" id="A0A1Y2I592"/>
<evidence type="ECO:0000313" key="1">
    <source>
        <dbReference type="EMBL" id="OSC96304.1"/>
    </source>
</evidence>